<sequence>MAFSFGFATDGASDDEDAVPTSQQSTPVAAAHAEVAAKSHKLEDLLLTLPERLSYSTVRVESPLGKVIYLPRRELFDVRVQLLQDVSTDNDNVIDRIENSDIRAGVYEGGFKTWECSLDLASLLLDRGPRKDIDELTRCDQIVELGCGTALPTLTLFRHALLNEAPGLTFTLADYNEEVLRLVTLPNVLLTWAASTPGTDFPHSDTDGTSNGDLELTADLLQRFTEDLTSKRMNLNFISGAWSPDLAGLIPTSAPDMGFVVLAAETIYSPASTDAFVDLLVLLLKRVQMSKAMLGAKRIYFGVGGSVDGLKEACREKGAVASEIENHGVQGMDGGVGRALVEVQMA</sequence>
<comment type="caution">
    <text evidence="11">The sequence shown here is derived from an EMBL/GenBank/DDBJ whole genome shotgun (WGS) entry which is preliminary data.</text>
</comment>
<dbReference type="Gene3D" id="3.40.50.150">
    <property type="entry name" value="Vaccinia Virus protein VP39"/>
    <property type="match status" value="1"/>
</dbReference>
<dbReference type="Proteomes" id="UP000033647">
    <property type="component" value="Unassembled WGS sequence"/>
</dbReference>
<dbReference type="EC" id="2.1.1.85" evidence="3"/>
<dbReference type="GO" id="GO:0032259">
    <property type="term" value="P:methylation"/>
    <property type="evidence" value="ECO:0007669"/>
    <property type="project" value="UniProtKB-KW"/>
</dbReference>
<evidence type="ECO:0000256" key="7">
    <source>
        <dbReference type="ARBA" id="ARBA00022691"/>
    </source>
</evidence>
<evidence type="ECO:0000256" key="5">
    <source>
        <dbReference type="ARBA" id="ARBA00022603"/>
    </source>
</evidence>
<dbReference type="GO" id="GO:0005634">
    <property type="term" value="C:nucleus"/>
    <property type="evidence" value="ECO:0007669"/>
    <property type="project" value="UniProtKB-SubCell"/>
</dbReference>
<keyword evidence="7" id="KW-0949">S-adenosyl-L-methionine</keyword>
<evidence type="ECO:0000256" key="10">
    <source>
        <dbReference type="SAM" id="MobiDB-lite"/>
    </source>
</evidence>
<dbReference type="OrthoDB" id="1723750at2759"/>
<evidence type="ECO:0000256" key="2">
    <source>
        <dbReference type="ARBA" id="ARBA00004496"/>
    </source>
</evidence>
<dbReference type="GO" id="GO:0005737">
    <property type="term" value="C:cytoplasm"/>
    <property type="evidence" value="ECO:0007669"/>
    <property type="project" value="UniProtKB-SubCell"/>
</dbReference>
<dbReference type="STRING" id="1047168.A0A0F4GZU3"/>
<keyword evidence="8" id="KW-0539">Nucleus</keyword>
<comment type="subcellular location">
    <subcellularLocation>
        <location evidence="2">Cytoplasm</location>
    </subcellularLocation>
    <subcellularLocation>
        <location evidence="1">Nucleus</location>
    </subcellularLocation>
</comment>
<feature type="region of interest" description="Disordered" evidence="10">
    <location>
        <begin position="1"/>
        <end position="25"/>
    </location>
</feature>
<keyword evidence="4" id="KW-0963">Cytoplasm</keyword>
<evidence type="ECO:0000256" key="3">
    <source>
        <dbReference type="ARBA" id="ARBA00012533"/>
    </source>
</evidence>
<keyword evidence="12" id="KW-1185">Reference proteome</keyword>
<dbReference type="GO" id="GO:0018064">
    <property type="term" value="F:protein-L-histidine N-tele-methyltransferase activity"/>
    <property type="evidence" value="ECO:0007669"/>
    <property type="project" value="UniProtKB-EC"/>
</dbReference>
<gene>
    <name evidence="11" type="ORF">TI39_contig279g00069</name>
</gene>
<evidence type="ECO:0000256" key="6">
    <source>
        <dbReference type="ARBA" id="ARBA00022679"/>
    </source>
</evidence>
<dbReference type="EMBL" id="LAFY01000271">
    <property type="protein sequence ID" value="KJY01746.1"/>
    <property type="molecule type" value="Genomic_DNA"/>
</dbReference>
<evidence type="ECO:0000256" key="9">
    <source>
        <dbReference type="ARBA" id="ARBA00038126"/>
    </source>
</evidence>
<dbReference type="InterPro" id="IPR019410">
    <property type="entry name" value="Methyltransf_16"/>
</dbReference>
<reference evidence="11 12" key="1">
    <citation type="submission" date="2015-03" db="EMBL/GenBank/DDBJ databases">
        <title>RNA-seq based gene annotation and comparative genomics of four Zymoseptoria species reveal species-specific pathogenicity related genes and transposable element activity.</title>
        <authorList>
            <person name="Grandaubert J."/>
            <person name="Bhattacharyya A."/>
            <person name="Stukenbrock E.H."/>
        </authorList>
    </citation>
    <scope>NUCLEOTIDE SEQUENCE [LARGE SCALE GENOMIC DNA]</scope>
    <source>
        <strain evidence="11 12">Zb18110</strain>
    </source>
</reference>
<dbReference type="GO" id="GO:0000027">
    <property type="term" value="P:ribosomal large subunit assembly"/>
    <property type="evidence" value="ECO:0007669"/>
    <property type="project" value="EnsemblFungi"/>
</dbReference>
<dbReference type="InterPro" id="IPR029063">
    <property type="entry name" value="SAM-dependent_MTases_sf"/>
</dbReference>
<dbReference type="PANTHER" id="PTHR14614">
    <property type="entry name" value="HEPATOCELLULAR CARCINOMA-ASSOCIATED ANTIGEN"/>
    <property type="match status" value="1"/>
</dbReference>
<comment type="similarity">
    <text evidence="9">Belongs to the methyltransferase superfamily. METTL18 family.</text>
</comment>
<evidence type="ECO:0000256" key="1">
    <source>
        <dbReference type="ARBA" id="ARBA00004123"/>
    </source>
</evidence>
<keyword evidence="6" id="KW-0808">Transferase</keyword>
<proteinExistence type="inferred from homology"/>
<evidence type="ECO:0000256" key="8">
    <source>
        <dbReference type="ARBA" id="ARBA00023242"/>
    </source>
</evidence>
<keyword evidence="5" id="KW-0489">Methyltransferase</keyword>
<protein>
    <recommendedName>
        <fullName evidence="3">protein-histidine N-methyltransferase</fullName>
        <ecNumber evidence="3">2.1.1.85</ecNumber>
    </recommendedName>
</protein>
<name>A0A0F4GZU3_9PEZI</name>
<evidence type="ECO:0000256" key="4">
    <source>
        <dbReference type="ARBA" id="ARBA00022490"/>
    </source>
</evidence>
<organism evidence="11 12">
    <name type="scientific">Zymoseptoria brevis</name>
    <dbReference type="NCBI Taxonomy" id="1047168"/>
    <lineage>
        <taxon>Eukaryota</taxon>
        <taxon>Fungi</taxon>
        <taxon>Dikarya</taxon>
        <taxon>Ascomycota</taxon>
        <taxon>Pezizomycotina</taxon>
        <taxon>Dothideomycetes</taxon>
        <taxon>Dothideomycetidae</taxon>
        <taxon>Mycosphaerellales</taxon>
        <taxon>Mycosphaerellaceae</taxon>
        <taxon>Zymoseptoria</taxon>
    </lineage>
</organism>
<evidence type="ECO:0000313" key="11">
    <source>
        <dbReference type="EMBL" id="KJY01746.1"/>
    </source>
</evidence>
<dbReference type="AlphaFoldDB" id="A0A0F4GZU3"/>
<dbReference type="GO" id="GO:0045903">
    <property type="term" value="P:positive regulation of translational fidelity"/>
    <property type="evidence" value="ECO:0007669"/>
    <property type="project" value="EnsemblFungi"/>
</dbReference>
<dbReference type="PANTHER" id="PTHR14614:SF39">
    <property type="entry name" value="HISTIDINE PROTEIN METHYLTRANSFERASE 1 HOMOLOG"/>
    <property type="match status" value="1"/>
</dbReference>
<accession>A0A0F4GZU3</accession>
<evidence type="ECO:0000313" key="12">
    <source>
        <dbReference type="Proteomes" id="UP000033647"/>
    </source>
</evidence>